<proteinExistence type="predicted"/>
<protein>
    <submittedName>
        <fullName evidence="1">Uncharacterized protein</fullName>
    </submittedName>
</protein>
<comment type="caution">
    <text evidence="1">The sequence shown here is derived from an EMBL/GenBank/DDBJ whole genome shotgun (WGS) entry which is preliminary data.</text>
</comment>
<evidence type="ECO:0000313" key="1">
    <source>
        <dbReference type="EMBL" id="GAA4940509.1"/>
    </source>
</evidence>
<gene>
    <name evidence="1" type="ORF">GCM10023314_11680</name>
</gene>
<dbReference type="Proteomes" id="UP001501302">
    <property type="component" value="Unassembled WGS sequence"/>
</dbReference>
<accession>A0ABP9GN65</accession>
<dbReference type="RefSeq" id="WP_345190753.1">
    <property type="nucleotide sequence ID" value="NZ_BAABJJ010000012.1"/>
</dbReference>
<name>A0ABP9GN65_9FLAO</name>
<evidence type="ECO:0000313" key="2">
    <source>
        <dbReference type="Proteomes" id="UP001501302"/>
    </source>
</evidence>
<reference evidence="2" key="1">
    <citation type="journal article" date="2019" name="Int. J. Syst. Evol. Microbiol.">
        <title>The Global Catalogue of Microorganisms (GCM) 10K type strain sequencing project: providing services to taxonomists for standard genome sequencing and annotation.</title>
        <authorList>
            <consortium name="The Broad Institute Genomics Platform"/>
            <consortium name="The Broad Institute Genome Sequencing Center for Infectious Disease"/>
            <person name="Wu L."/>
            <person name="Ma J."/>
        </authorList>
    </citation>
    <scope>NUCLEOTIDE SEQUENCE [LARGE SCALE GENOMIC DNA]</scope>
    <source>
        <strain evidence="2">JCM 18285</strain>
    </source>
</reference>
<sequence length="156" mass="18372">MYSTGNLKYERAIYGRTSTNDAKTMSYYKKEISSKSNGFELCTDIVRIEKDNGFHDTSRFFENYLYFRNDTNWLRCSKTGLSFTQFSKVFEGNISQIVELNTKTAKGKDFETPQHWVIAQLLNDNKILVVDIFRDFYPVSKELQKAIIQEHKLYKK</sequence>
<organism evidence="1 2">
    <name type="scientific">Algibacter agarivorans</name>
    <dbReference type="NCBI Taxonomy" id="1109741"/>
    <lineage>
        <taxon>Bacteria</taxon>
        <taxon>Pseudomonadati</taxon>
        <taxon>Bacteroidota</taxon>
        <taxon>Flavobacteriia</taxon>
        <taxon>Flavobacteriales</taxon>
        <taxon>Flavobacteriaceae</taxon>
        <taxon>Algibacter</taxon>
    </lineage>
</organism>
<dbReference type="EMBL" id="BAABJJ010000012">
    <property type="protein sequence ID" value="GAA4940509.1"/>
    <property type="molecule type" value="Genomic_DNA"/>
</dbReference>
<keyword evidence="2" id="KW-1185">Reference proteome</keyword>